<dbReference type="PATRIC" id="fig|45074.5.peg.4388"/>
<accession>A0A0W0Y9Q3</accession>
<gene>
    <name evidence="1" type="ORF">Lsan_4086</name>
</gene>
<name>A0A0W0Y9Q3_9GAMM</name>
<dbReference type="RefSeq" id="WP_058515955.1">
    <property type="nucleotide sequence ID" value="NZ_CAAAIH010000012.1"/>
</dbReference>
<keyword evidence="2" id="KW-1185">Reference proteome</keyword>
<organism evidence="1 2">
    <name type="scientific">Legionella santicrucis</name>
    <dbReference type="NCBI Taxonomy" id="45074"/>
    <lineage>
        <taxon>Bacteria</taxon>
        <taxon>Pseudomonadati</taxon>
        <taxon>Pseudomonadota</taxon>
        <taxon>Gammaproteobacteria</taxon>
        <taxon>Legionellales</taxon>
        <taxon>Legionellaceae</taxon>
        <taxon>Legionella</taxon>
    </lineage>
</organism>
<evidence type="ECO:0000313" key="1">
    <source>
        <dbReference type="EMBL" id="KTD53676.1"/>
    </source>
</evidence>
<dbReference type="Proteomes" id="UP000054703">
    <property type="component" value="Unassembled WGS sequence"/>
</dbReference>
<dbReference type="AlphaFoldDB" id="A0A0W0Y9Q3"/>
<proteinExistence type="predicted"/>
<dbReference type="EMBL" id="LNYU01000091">
    <property type="protein sequence ID" value="KTD53676.1"/>
    <property type="molecule type" value="Genomic_DNA"/>
</dbReference>
<evidence type="ECO:0000313" key="2">
    <source>
        <dbReference type="Proteomes" id="UP000054703"/>
    </source>
</evidence>
<reference evidence="1 2" key="1">
    <citation type="submission" date="2015-11" db="EMBL/GenBank/DDBJ databases">
        <title>Genomic analysis of 38 Legionella species identifies large and diverse effector repertoires.</title>
        <authorList>
            <person name="Burstein D."/>
            <person name="Amaro F."/>
            <person name="Zusman T."/>
            <person name="Lifshitz Z."/>
            <person name="Cohen O."/>
            <person name="Gilbert J.A."/>
            <person name="Pupko T."/>
            <person name="Shuman H.A."/>
            <person name="Segal G."/>
        </authorList>
    </citation>
    <scope>NUCLEOTIDE SEQUENCE [LARGE SCALE GENOMIC DNA]</scope>
    <source>
        <strain evidence="1 2">SC-63-C7</strain>
    </source>
</reference>
<sequence>MKSYIQRHVKGVPPKYTYSEESRVNPAFQRIEEVDAFLKLNEKRIFALRSDFILATGVKNAEQQHGYHGLIVFYDTTPEQDDIDSALFFKNKPFAKNESKEIKSYILLLIIRLPQRYDDF</sequence>
<comment type="caution">
    <text evidence="1">The sequence shown here is derived from an EMBL/GenBank/DDBJ whole genome shotgun (WGS) entry which is preliminary data.</text>
</comment>
<protein>
    <submittedName>
        <fullName evidence="1">Uncharacterized protein</fullName>
    </submittedName>
</protein>